<comment type="caution">
    <text evidence="3">The sequence shown here is derived from an EMBL/GenBank/DDBJ whole genome shotgun (WGS) entry which is preliminary data.</text>
</comment>
<organism evidence="3 4">
    <name type="scientific">Rhizobium lemnae</name>
    <dbReference type="NCBI Taxonomy" id="1214924"/>
    <lineage>
        <taxon>Bacteria</taxon>
        <taxon>Pseudomonadati</taxon>
        <taxon>Pseudomonadota</taxon>
        <taxon>Alphaproteobacteria</taxon>
        <taxon>Hyphomicrobiales</taxon>
        <taxon>Rhizobiaceae</taxon>
        <taxon>Rhizobium/Agrobacterium group</taxon>
        <taxon>Rhizobium</taxon>
    </lineage>
</organism>
<dbReference type="InterPro" id="IPR006626">
    <property type="entry name" value="PbH1"/>
</dbReference>
<dbReference type="InterPro" id="IPR011050">
    <property type="entry name" value="Pectin_lyase_fold/virulence"/>
</dbReference>
<feature type="domain" description="Periplasmic copper-binding protein NosD beta helix" evidence="1">
    <location>
        <begin position="247"/>
        <end position="423"/>
    </location>
</feature>
<keyword evidence="4" id="KW-1185">Reference proteome</keyword>
<dbReference type="PANTHER" id="PTHR36453">
    <property type="entry name" value="SECRETED PROTEIN-RELATED"/>
    <property type="match status" value="1"/>
</dbReference>
<dbReference type="InterPro" id="IPR022388">
    <property type="entry name" value="CHP03808"/>
</dbReference>
<dbReference type="Gene3D" id="2.160.20.10">
    <property type="entry name" value="Single-stranded right-handed beta-helix, Pectin lyase-like"/>
    <property type="match status" value="1"/>
</dbReference>
<evidence type="ECO:0000313" key="4">
    <source>
        <dbReference type="Proteomes" id="UP001595697"/>
    </source>
</evidence>
<dbReference type="SMART" id="SM00710">
    <property type="entry name" value="PbH1"/>
    <property type="match status" value="8"/>
</dbReference>
<dbReference type="SUPFAM" id="SSF51126">
    <property type="entry name" value="Pectin lyase-like"/>
    <property type="match status" value="1"/>
</dbReference>
<evidence type="ECO:0000259" key="1">
    <source>
        <dbReference type="Pfam" id="PF05048"/>
    </source>
</evidence>
<feature type="domain" description="Right handed beta helix" evidence="2">
    <location>
        <begin position="149"/>
        <end position="237"/>
    </location>
</feature>
<dbReference type="Pfam" id="PF05048">
    <property type="entry name" value="NosD"/>
    <property type="match status" value="1"/>
</dbReference>
<dbReference type="Pfam" id="PF13229">
    <property type="entry name" value="Beta_helix"/>
    <property type="match status" value="1"/>
</dbReference>
<dbReference type="RefSeq" id="WP_247261622.1">
    <property type="nucleotide sequence ID" value="NZ_JALJQZ010000024.1"/>
</dbReference>
<dbReference type="Proteomes" id="UP001595697">
    <property type="component" value="Unassembled WGS sequence"/>
</dbReference>
<reference evidence="4" key="1">
    <citation type="journal article" date="2019" name="Int. J. Syst. Evol. Microbiol.">
        <title>The Global Catalogue of Microorganisms (GCM) 10K type strain sequencing project: providing services to taxonomists for standard genome sequencing and annotation.</title>
        <authorList>
            <consortium name="The Broad Institute Genomics Platform"/>
            <consortium name="The Broad Institute Genome Sequencing Center for Infectious Disease"/>
            <person name="Wu L."/>
            <person name="Ma J."/>
        </authorList>
    </citation>
    <scope>NUCLEOTIDE SEQUENCE [LARGE SCALE GENOMIC DNA]</scope>
    <source>
        <strain evidence="4">TBRC 5781</strain>
    </source>
</reference>
<dbReference type="NCBIfam" id="TIGR03808">
    <property type="entry name" value="RR_plus_rpt_1"/>
    <property type="match status" value="1"/>
</dbReference>
<evidence type="ECO:0000313" key="3">
    <source>
        <dbReference type="EMBL" id="MFC3969695.1"/>
    </source>
</evidence>
<sequence length="462" mass="48591">MMNFIKSLSRRDFFLLGAAAGTVMIRPSSSLAASRPETKPELRGTIDPGRFGVVADASRSSAVYLSDLLRKAAARDMPVFLPPGTYPLSQLDLPENTRLTGIAGSSRIVFTGGSHFLRARGLKRLSLSSLVIDGANLPLGAEAKALFSAQSVNDLVIEDCEFSGSRLSGIYMEGCRATLRRSRIGNVAEYGVLAVDGTNSAMTDNEVTNCGNGGILVHRTVKGSDRTLVTGNRILQTRADYGGTGPFGNAINLYRADDVLVSGNHIADSAFTAIRANAASNVQITNNQCLNSGETAIYSEFGFEGALVSGNLVDGGANGISVVNFDSGGRLGVISSNIVRNIRDTGPYVHDSVGFGYGIAAEADAVISANVVERVARFGLLAGWGAYLRNVLVTGNIIREAQTGMAVSVVEEAGQASIANNLFEKTPKGAIIGYRWHDAATGDLVAGSSAYKHLTIMNNRSG</sequence>
<dbReference type="EMBL" id="JBHSBD010000072">
    <property type="protein sequence ID" value="MFC3969695.1"/>
    <property type="molecule type" value="Genomic_DNA"/>
</dbReference>
<dbReference type="PANTHER" id="PTHR36453:SF1">
    <property type="entry name" value="RIGHT HANDED BETA HELIX DOMAIN-CONTAINING PROTEIN"/>
    <property type="match status" value="1"/>
</dbReference>
<name>A0ABV8EBY9_9HYPH</name>
<accession>A0ABV8EBY9</accession>
<gene>
    <name evidence="3" type="ORF">ACFOVS_16410</name>
</gene>
<dbReference type="InterPro" id="IPR007742">
    <property type="entry name" value="NosD_dom"/>
</dbReference>
<dbReference type="InterPro" id="IPR039448">
    <property type="entry name" value="Beta_helix"/>
</dbReference>
<dbReference type="InterPro" id="IPR012334">
    <property type="entry name" value="Pectin_lyas_fold"/>
</dbReference>
<protein>
    <submittedName>
        <fullName evidence="3">TIGR03808 family TAT-translocated repetitive protein</fullName>
    </submittedName>
</protein>
<evidence type="ECO:0000259" key="2">
    <source>
        <dbReference type="Pfam" id="PF13229"/>
    </source>
</evidence>
<proteinExistence type="predicted"/>